<gene>
    <name evidence="11" type="ORF">J4573_30610</name>
</gene>
<dbReference type="PANTHER" id="PTHR48111:SF1">
    <property type="entry name" value="TWO-COMPONENT RESPONSE REGULATOR ORR33"/>
    <property type="match status" value="1"/>
</dbReference>
<evidence type="ECO:0000256" key="1">
    <source>
        <dbReference type="ARBA" id="ARBA00022553"/>
    </source>
</evidence>
<comment type="caution">
    <text evidence="11">The sequence shown here is derived from an EMBL/GenBank/DDBJ whole genome shotgun (WGS) entry which is preliminary data.</text>
</comment>
<keyword evidence="1 6" id="KW-0597">Phosphoprotein</keyword>
<dbReference type="InterPro" id="IPR036388">
    <property type="entry name" value="WH-like_DNA-bd_sf"/>
</dbReference>
<dbReference type="GO" id="GO:0000976">
    <property type="term" value="F:transcription cis-regulatory region binding"/>
    <property type="evidence" value="ECO:0007669"/>
    <property type="project" value="TreeGrafter"/>
</dbReference>
<dbReference type="GO" id="GO:0006355">
    <property type="term" value="P:regulation of DNA-templated transcription"/>
    <property type="evidence" value="ECO:0007669"/>
    <property type="project" value="InterPro"/>
</dbReference>
<feature type="DNA-binding region" description="OmpR/PhoB-type" evidence="7">
    <location>
        <begin position="120"/>
        <end position="215"/>
    </location>
</feature>
<dbReference type="RefSeq" id="WP_208259560.1">
    <property type="nucleotide sequence ID" value="NZ_JAGEOJ010000013.1"/>
</dbReference>
<keyword evidence="12" id="KW-1185">Reference proteome</keyword>
<dbReference type="PROSITE" id="PS51755">
    <property type="entry name" value="OMPR_PHOB"/>
    <property type="match status" value="1"/>
</dbReference>
<dbReference type="GO" id="GO:0032993">
    <property type="term" value="C:protein-DNA complex"/>
    <property type="evidence" value="ECO:0007669"/>
    <property type="project" value="TreeGrafter"/>
</dbReference>
<dbReference type="GO" id="GO:0005829">
    <property type="term" value="C:cytosol"/>
    <property type="evidence" value="ECO:0007669"/>
    <property type="project" value="TreeGrafter"/>
</dbReference>
<dbReference type="CDD" id="cd00383">
    <property type="entry name" value="trans_reg_C"/>
    <property type="match status" value="1"/>
</dbReference>
<reference evidence="11" key="1">
    <citation type="submission" date="2021-03" db="EMBL/GenBank/DDBJ databases">
        <authorList>
            <person name="Kanchanasin P."/>
            <person name="Saeng-In P."/>
            <person name="Phongsopitanun W."/>
            <person name="Yuki M."/>
            <person name="Kudo T."/>
            <person name="Ohkuma M."/>
            <person name="Tanasupawat S."/>
        </authorList>
    </citation>
    <scope>NUCLEOTIDE SEQUENCE</scope>
    <source>
        <strain evidence="11">GKU 128</strain>
    </source>
</reference>
<dbReference type="InterPro" id="IPR001867">
    <property type="entry name" value="OmpR/PhoB-type_DNA-bd"/>
</dbReference>
<evidence type="ECO:0000256" key="8">
    <source>
        <dbReference type="SAM" id="MobiDB-lite"/>
    </source>
</evidence>
<evidence type="ECO:0000313" key="12">
    <source>
        <dbReference type="Proteomes" id="UP000669179"/>
    </source>
</evidence>
<evidence type="ECO:0000259" key="9">
    <source>
        <dbReference type="PROSITE" id="PS50110"/>
    </source>
</evidence>
<keyword evidence="2" id="KW-0902">Two-component regulatory system</keyword>
<dbReference type="PROSITE" id="PS50110">
    <property type="entry name" value="RESPONSE_REGULATORY"/>
    <property type="match status" value="1"/>
</dbReference>
<dbReference type="PANTHER" id="PTHR48111">
    <property type="entry name" value="REGULATOR OF RPOS"/>
    <property type="match status" value="1"/>
</dbReference>
<dbReference type="SUPFAM" id="SSF52172">
    <property type="entry name" value="CheY-like"/>
    <property type="match status" value="1"/>
</dbReference>
<dbReference type="GO" id="GO:0000156">
    <property type="term" value="F:phosphorelay response regulator activity"/>
    <property type="evidence" value="ECO:0007669"/>
    <property type="project" value="TreeGrafter"/>
</dbReference>
<dbReference type="Pfam" id="PF00486">
    <property type="entry name" value="Trans_reg_C"/>
    <property type="match status" value="1"/>
</dbReference>
<dbReference type="Proteomes" id="UP000669179">
    <property type="component" value="Unassembled WGS sequence"/>
</dbReference>
<protein>
    <submittedName>
        <fullName evidence="11">Response regulator transcription factor</fullName>
    </submittedName>
</protein>
<dbReference type="InterPro" id="IPR001789">
    <property type="entry name" value="Sig_transdc_resp-reg_receiver"/>
</dbReference>
<keyword evidence="5" id="KW-0804">Transcription</keyword>
<dbReference type="Pfam" id="PF00072">
    <property type="entry name" value="Response_reg"/>
    <property type="match status" value="1"/>
</dbReference>
<accession>A0A939T652</accession>
<dbReference type="Gene3D" id="3.40.50.2300">
    <property type="match status" value="1"/>
</dbReference>
<organism evidence="11 12">
    <name type="scientific">Actinomadura barringtoniae</name>
    <dbReference type="NCBI Taxonomy" id="1427535"/>
    <lineage>
        <taxon>Bacteria</taxon>
        <taxon>Bacillati</taxon>
        <taxon>Actinomycetota</taxon>
        <taxon>Actinomycetes</taxon>
        <taxon>Streptosporangiales</taxon>
        <taxon>Thermomonosporaceae</taxon>
        <taxon>Actinomadura</taxon>
    </lineage>
</organism>
<evidence type="ECO:0000256" key="6">
    <source>
        <dbReference type="PROSITE-ProRule" id="PRU00169"/>
    </source>
</evidence>
<dbReference type="AlphaFoldDB" id="A0A939T652"/>
<dbReference type="SMART" id="SM00862">
    <property type="entry name" value="Trans_reg_C"/>
    <property type="match status" value="1"/>
</dbReference>
<evidence type="ECO:0000256" key="4">
    <source>
        <dbReference type="ARBA" id="ARBA00023125"/>
    </source>
</evidence>
<evidence type="ECO:0000313" key="11">
    <source>
        <dbReference type="EMBL" id="MBO2451478.1"/>
    </source>
</evidence>
<feature type="domain" description="Response regulatory" evidence="9">
    <location>
        <begin position="2"/>
        <end position="112"/>
    </location>
</feature>
<dbReference type="Gene3D" id="1.10.10.10">
    <property type="entry name" value="Winged helix-like DNA-binding domain superfamily/Winged helix DNA-binding domain"/>
    <property type="match status" value="1"/>
</dbReference>
<dbReference type="EMBL" id="JAGEOJ010000013">
    <property type="protein sequence ID" value="MBO2451478.1"/>
    <property type="molecule type" value="Genomic_DNA"/>
</dbReference>
<dbReference type="SMART" id="SM00448">
    <property type="entry name" value="REC"/>
    <property type="match status" value="1"/>
</dbReference>
<feature type="domain" description="OmpR/PhoB-type" evidence="10">
    <location>
        <begin position="120"/>
        <end position="215"/>
    </location>
</feature>
<evidence type="ECO:0000256" key="5">
    <source>
        <dbReference type="ARBA" id="ARBA00023163"/>
    </source>
</evidence>
<feature type="region of interest" description="Disordered" evidence="8">
    <location>
        <begin position="216"/>
        <end position="235"/>
    </location>
</feature>
<keyword evidence="4 7" id="KW-0238">DNA-binding</keyword>
<dbReference type="InterPro" id="IPR011006">
    <property type="entry name" value="CheY-like_superfamily"/>
</dbReference>
<sequence>MRVLLVEDDRRFAAALIRSLGPCGYEIEHVVNGADALAAPESDLVLLDLGLADGDGLEVCRRLRRDSEVAIIILSARGTERDRVAGLRGGADDYLVKPFSVAELQARMEAVLRRVRPRTGGVLTVGGLDVNLDCRTASVNGVAVRLTPKEFTLLAALAREQGSVIMRERLQREVWGTAWHGTSRTLDVHVSTLRTKIRDGARVEVVHAVGYRLVPSEAGAPPQPEAPQPGAARAGSVRAEVAQAGAVRAEAVRAEAVRAEAAVEAAVEAARTEVVRAGAAQAEVAQAGAVRAEAARADAAVEVARVEATRLKAAPGVAAVQAL</sequence>
<evidence type="ECO:0000256" key="2">
    <source>
        <dbReference type="ARBA" id="ARBA00023012"/>
    </source>
</evidence>
<proteinExistence type="predicted"/>
<keyword evidence="3" id="KW-0805">Transcription regulation</keyword>
<dbReference type="InterPro" id="IPR039420">
    <property type="entry name" value="WalR-like"/>
</dbReference>
<evidence type="ECO:0000256" key="3">
    <source>
        <dbReference type="ARBA" id="ARBA00023015"/>
    </source>
</evidence>
<dbReference type="Gene3D" id="6.10.250.690">
    <property type="match status" value="1"/>
</dbReference>
<feature type="modified residue" description="4-aspartylphosphate" evidence="6">
    <location>
        <position position="48"/>
    </location>
</feature>
<name>A0A939T652_9ACTN</name>
<evidence type="ECO:0000256" key="7">
    <source>
        <dbReference type="PROSITE-ProRule" id="PRU01091"/>
    </source>
</evidence>
<evidence type="ECO:0000259" key="10">
    <source>
        <dbReference type="PROSITE" id="PS51755"/>
    </source>
</evidence>